<dbReference type="EMBL" id="CATQJA010002555">
    <property type="protein sequence ID" value="CAJ0571310.1"/>
    <property type="molecule type" value="Genomic_DNA"/>
</dbReference>
<evidence type="ECO:0000256" key="9">
    <source>
        <dbReference type="ARBA" id="ARBA00023136"/>
    </source>
</evidence>
<dbReference type="GO" id="GO:0019829">
    <property type="term" value="F:ATPase-coupled monoatomic cation transmembrane transporter activity"/>
    <property type="evidence" value="ECO:0007669"/>
    <property type="project" value="TreeGrafter"/>
</dbReference>
<keyword evidence="6" id="KW-0460">Magnesium</keyword>
<gene>
    <name evidence="10" type="ORF">MSPICULIGERA_LOCUS9722</name>
</gene>
<accession>A0AA36CMX3</accession>
<reference evidence="10" key="1">
    <citation type="submission" date="2023-06" db="EMBL/GenBank/DDBJ databases">
        <authorList>
            <person name="Delattre M."/>
        </authorList>
    </citation>
    <scope>NUCLEOTIDE SEQUENCE</scope>
    <source>
        <strain evidence="10">AF72</strain>
    </source>
</reference>
<evidence type="ECO:0000256" key="5">
    <source>
        <dbReference type="ARBA" id="ARBA00022840"/>
    </source>
</evidence>
<sequence>MLRGSGARLLRRPQFYCVARCTGTQPPDKPNVSATAALDPLKAYSALRGDFWASIVREKEHMALQRSAQRQGLLRFFDDHLPACSRIYLAAVEEHVINEFKQLGYMTLMCGDGTNDVGALKHANVGIALLSHPFDATKAKAKEEAQAALREQQLQSGRPSARVLGYRKKLVEEEKAQVVRLGDASIAAPFTSKYTSIQSVCHVIKQGRCTLVTTLQMFKILALNALLSAYSLSVLYLDSVKFRWPLQTLSRQRPLANIFNAYTLLTVTMQPEQIDQATFSPNILNSTVYVISMALQVCTFAVNYRGRPFMESLWENKPMLYSIMFSGGSVFALAISDALVYSVLGDLLGCFAIDRTLNYFLGDMF</sequence>
<keyword evidence="7" id="KW-1278">Translocase</keyword>
<dbReference type="InterPro" id="IPR036412">
    <property type="entry name" value="HAD-like_sf"/>
</dbReference>
<dbReference type="GO" id="GO:0005524">
    <property type="term" value="F:ATP binding"/>
    <property type="evidence" value="ECO:0007669"/>
    <property type="project" value="UniProtKB-KW"/>
</dbReference>
<dbReference type="SUPFAM" id="SSF56784">
    <property type="entry name" value="HAD-like"/>
    <property type="match status" value="1"/>
</dbReference>
<keyword evidence="5" id="KW-0067">ATP-binding</keyword>
<comment type="subcellular location">
    <subcellularLocation>
        <location evidence="1">Membrane</location>
        <topology evidence="1">Multi-pass membrane protein</topology>
    </subcellularLocation>
</comment>
<proteinExistence type="predicted"/>
<evidence type="ECO:0000256" key="6">
    <source>
        <dbReference type="ARBA" id="ARBA00022842"/>
    </source>
</evidence>
<dbReference type="PANTHER" id="PTHR45630">
    <property type="entry name" value="CATION-TRANSPORTING ATPASE-RELATED"/>
    <property type="match status" value="1"/>
</dbReference>
<feature type="non-terminal residue" evidence="10">
    <location>
        <position position="365"/>
    </location>
</feature>
<evidence type="ECO:0000256" key="3">
    <source>
        <dbReference type="ARBA" id="ARBA00022723"/>
    </source>
</evidence>
<evidence type="ECO:0000313" key="11">
    <source>
        <dbReference type="Proteomes" id="UP001177023"/>
    </source>
</evidence>
<keyword evidence="8" id="KW-1133">Transmembrane helix</keyword>
<dbReference type="AlphaFoldDB" id="A0AA36CMX3"/>
<dbReference type="Proteomes" id="UP001177023">
    <property type="component" value="Unassembled WGS sequence"/>
</dbReference>
<evidence type="ECO:0000256" key="7">
    <source>
        <dbReference type="ARBA" id="ARBA00022967"/>
    </source>
</evidence>
<keyword evidence="3" id="KW-0479">Metal-binding</keyword>
<keyword evidence="11" id="KW-1185">Reference proteome</keyword>
<evidence type="ECO:0000256" key="2">
    <source>
        <dbReference type="ARBA" id="ARBA00022692"/>
    </source>
</evidence>
<protein>
    <submittedName>
        <fullName evidence="10">Uncharacterized protein</fullName>
    </submittedName>
</protein>
<keyword evidence="4" id="KW-0547">Nucleotide-binding</keyword>
<evidence type="ECO:0000256" key="4">
    <source>
        <dbReference type="ARBA" id="ARBA00022741"/>
    </source>
</evidence>
<keyword evidence="2" id="KW-0812">Transmembrane</keyword>
<dbReference type="GO" id="GO:0006874">
    <property type="term" value="P:intracellular calcium ion homeostasis"/>
    <property type="evidence" value="ECO:0007669"/>
    <property type="project" value="TreeGrafter"/>
</dbReference>
<evidence type="ECO:0000256" key="8">
    <source>
        <dbReference type="ARBA" id="ARBA00022989"/>
    </source>
</evidence>
<dbReference type="GO" id="GO:0015662">
    <property type="term" value="F:P-type ion transporter activity"/>
    <property type="evidence" value="ECO:0007669"/>
    <property type="project" value="TreeGrafter"/>
</dbReference>
<dbReference type="InterPro" id="IPR023214">
    <property type="entry name" value="HAD_sf"/>
</dbReference>
<dbReference type="SUPFAM" id="SSF81665">
    <property type="entry name" value="Calcium ATPase, transmembrane domain M"/>
    <property type="match status" value="1"/>
</dbReference>
<evidence type="ECO:0000313" key="10">
    <source>
        <dbReference type="EMBL" id="CAJ0571310.1"/>
    </source>
</evidence>
<dbReference type="Gene3D" id="3.40.50.1000">
    <property type="entry name" value="HAD superfamily/HAD-like"/>
    <property type="match status" value="1"/>
</dbReference>
<evidence type="ECO:0000256" key="1">
    <source>
        <dbReference type="ARBA" id="ARBA00004141"/>
    </source>
</evidence>
<comment type="caution">
    <text evidence="10">The sequence shown here is derived from an EMBL/GenBank/DDBJ whole genome shotgun (WGS) entry which is preliminary data.</text>
</comment>
<dbReference type="GO" id="GO:0046872">
    <property type="term" value="F:metal ion binding"/>
    <property type="evidence" value="ECO:0007669"/>
    <property type="project" value="UniProtKB-KW"/>
</dbReference>
<name>A0AA36CMX3_9BILA</name>
<dbReference type="GO" id="GO:0005789">
    <property type="term" value="C:endoplasmic reticulum membrane"/>
    <property type="evidence" value="ECO:0007669"/>
    <property type="project" value="TreeGrafter"/>
</dbReference>
<organism evidence="10 11">
    <name type="scientific">Mesorhabditis spiculigera</name>
    <dbReference type="NCBI Taxonomy" id="96644"/>
    <lineage>
        <taxon>Eukaryota</taxon>
        <taxon>Metazoa</taxon>
        <taxon>Ecdysozoa</taxon>
        <taxon>Nematoda</taxon>
        <taxon>Chromadorea</taxon>
        <taxon>Rhabditida</taxon>
        <taxon>Rhabditina</taxon>
        <taxon>Rhabditomorpha</taxon>
        <taxon>Rhabditoidea</taxon>
        <taxon>Rhabditidae</taxon>
        <taxon>Mesorhabditinae</taxon>
        <taxon>Mesorhabditis</taxon>
    </lineage>
</organism>
<dbReference type="InterPro" id="IPR023298">
    <property type="entry name" value="ATPase_P-typ_TM_dom_sf"/>
</dbReference>
<keyword evidence="9" id="KW-0472">Membrane</keyword>
<dbReference type="InterPro" id="IPR006544">
    <property type="entry name" value="P-type_TPase_V"/>
</dbReference>
<dbReference type="PANTHER" id="PTHR45630:SF7">
    <property type="entry name" value="ENDOPLASMIC RETICULUM TRANSMEMBRANE HELIX TRANSLOCASE"/>
    <property type="match status" value="1"/>
</dbReference>